<feature type="region of interest" description="Disordered" evidence="3">
    <location>
        <begin position="622"/>
        <end position="658"/>
    </location>
</feature>
<dbReference type="InterPro" id="IPR050557">
    <property type="entry name" value="RTX_toxin/Mannuronan_C5-epim"/>
</dbReference>
<name>A0ABU1ZBQ1_9BURK</name>
<keyword evidence="2" id="KW-0964">Secreted</keyword>
<feature type="compositionally biased region" description="Gly residues" evidence="3">
    <location>
        <begin position="3072"/>
        <end position="3084"/>
    </location>
</feature>
<dbReference type="SUPFAM" id="SSF56988">
    <property type="entry name" value="Anthrax protective antigen"/>
    <property type="match status" value="1"/>
</dbReference>
<evidence type="ECO:0000313" key="6">
    <source>
        <dbReference type="Proteomes" id="UP001180536"/>
    </source>
</evidence>
<feature type="region of interest" description="Disordered" evidence="3">
    <location>
        <begin position="3072"/>
        <end position="3095"/>
    </location>
</feature>
<evidence type="ECO:0000313" key="5">
    <source>
        <dbReference type="EMBL" id="MDR7297466.1"/>
    </source>
</evidence>
<dbReference type="SUPFAM" id="SSF51120">
    <property type="entry name" value="beta-Roll"/>
    <property type="match status" value="30"/>
</dbReference>
<feature type="compositionally biased region" description="Pro residues" evidence="3">
    <location>
        <begin position="158"/>
        <end position="172"/>
    </location>
</feature>
<sequence length="4712" mass="456758">MDNVPGKVVIHAPSSDATIKLALSRAAVAKVQVAGVDLVLVMSDGTQHVLQGAALRALADPDFKLQFQDGAIEASALITQAGPVNITDTLLRTIEKNTTDEASAPSERESSSEMPPPPRPLESGMVSGTASGEGRSAAEFHDEARPFTLVIQVAPAPAGGPPGGPPPPPPAGPTLTVTGQFHNVTGQEVGTTTTGATITGSGGSTESATDLSPAAQASPEVITGTAGDDVISGDGGQGMGAGWARQFEITLSARTAPIVKSLVISGLPDGFEVVGATKGATGWELPLPTDPTATTTHFSVMVRYPVLSDTAGGSPTTFDLVVTASADVGGTVLEGKLTLPAIVRDVASAADMTYADASGRAGVVFPAYGLGDLIDAGGGNDTVNGLIGADRIFGGAGADKLDGGAGNDWLVGGEGADKLTGGSGGDTASYEGSPLGVGVDLAAGTASGGDADGDTLDGIENLSGSGGADTLRGDATANRLDGSAGNDLLEGRGGADVLVGGAGNDTAVYAGSSAGVTVDLAAGTGKGGDAEGDTLTLTENVTGSDHDDTLRGDALANVLQGGTGADVLEGRAGADTLRGGGGNDTATYASSTAGVNVSLGTGQGSGGDATGDRLEDIENLTGSAEDDLLIGDAGDNRLDGGTGDDELEGGEGADALVGGDGRDTASYLDAQAGVTANLANAALNTGEALGDSYQSIENLAGSENDDILIGDGFDNVLVGNPGNDSLQGGAGDDLLVGGAGADQFDGGDGTDTASYADSQEGVKVDLSGATPSTGGDAAGDTLANVENLTGSRFSDRLVGDAGANVLDGGRGADVLTGGTGADTLVGGDGSDTADYRTSTVAVQINLTTGVVTGGDATGDSFQSIENLAGGSGDDLLTGEASANRLTGNAGNDTLVGLAGNDALDGGDGDDLLDGGTGADVLAGGAGTDTATYAASAQGVQVNLATGIGQRGDAEGDRLAGIENLTGSDRDDQLTGTAGVNRLVGGAGDDVLDGGDAGDVLDGGDGNDTASYASATAGVGASLSAPSTNTGAAAGDSYASIENLAGSNYNDALVGDGNVNVISGGDGDDAIEGRGGADVIHGGLGNDTVSYATSGAAVQVDLVTGIGNGGDAQGNLLDGVENLVGSNFADTLKGDAGDNRLDGGNGDDLLDGGAGADQLIGGAGNDTATYAGATAGVKASLVNAANNAGDAAGDSFTSVENLTGSAFDDTLEGDAGINKLLGGAGDDVLIGGAGADQLVGGAGSDTASYASALAGLTVSLADTTLNTGDAAGDSFDAIENLTGSGLDDVLIGTAAANRIDGGAGNDLLEGGAGADALVGGAGLDTATYAASSAAVTVSLSTGRGSGGDAQGDTLAGIENLTGSAFDDVLTGAAGANVLAGGAGNDTYNVDDSADLVVEAAGEGIDSVNASVSYVLSANVENLALTGSADIDATGNALDNQLTGNAGNNLLDGGAGSDRMAGGAGDDSYVVDSAGDVVTENVGEGTDTVRSAVSYALGANVENLVLTGAGSNSATGNALDNVITGNSGNNLIDGGAGADTMAGGAGDDTYVVDNLGDTATENAGEGTDLVRASVSFVLGSNVEHLTLLGAANIDGTGNALNNILLGNAGNNLLDGKAGADQMAGGAGDDTYVVDNAGDQIIEQTNEGTDGVRASISWVLGDNLENLALLGAGNIDATGNAVDNVITGNAGANLIDGKGGADTMAGGAGDDTYIVDNTADVVTEETNAGYDTVRASVSTTLSANVEELQLLGAANISGTGNELDNRIVGNSGANLIDGGAGADAMLGGAGDDTYIVDDAGDTVTESAGGGTDLVRSGVSFVLGANIENLTLTGTAPINATGNDLDNVLTGNSGNNLLDGGAGTDTMIGGAGNDSYVVDNAGDVITENASEGLDTVRAGFSYVLGANLENLVLTGSGDLSGTGNALDNQLTGNSGNNLLDGGAGADAMAGGAGNDTYLVDNAGDTVTENAGEGIDLVQAGVSFALGANIENLTLTGSANIDGTGNTQANVITGNGGSNVLDGGAGADVLVGGAGDDTYVVDNAGDSIAEQAGEGADLVRSSVSWTLGSNLENLTLTGGNDIDGSGNAANNALLGNGGNNVLDGKAGADQMAGGVGDDTYVVDNAGDTVTESAGEGNDSVRSGLSYTLGANVENLALTGSGDLNATGNELDNVLAGNAGNNTLDGKAGADQMAGGAGDDTYLVDNAGDTVTEGVAEGVDQVSSSVSFRLAENVEDLVLTGSASINATGNSGANRLTGNTGDNVLDGGGGADQMAGGLGDDSYVVDNPGDVVTENAGEGTDTIRSSVTLALPAHVENLVLTGSADIDATGNGLDNTLTGNAGSNLIDGAGGADRMAGGAGNDSYIVDNAGDTVTEAVGEGIDTVRSGVSFTLGANVENLVLTGSGDLNGTGNELDNALTGNAGNNRLDGAAGADAMAGGAGDDTFVVDNGGDTVTENASEGTDTVLASASHALAANVENLTLTGSASINGTGNELTNAVVGNNGNNVLDGGAGVDVMTGGLGNDTYVVDNLGDNIVENAGEGSDTVRSGLTWTLGANLENLVLTGSAAIDGTGNALANAITGNAGNNQLDGGAGADTLAGGAGNDTYLIDNAADTIVENGGEGTDTAIAVVSYALSANVERLVLDESGGAIDGTGNAQSNVITGNTSDNVLDGGAGADTLTGGAGNDTYAVDNLGDTLVEVSGQGSDTVRAAISWTLATNFENLVLTGTSTIDGSGNAVANSLTGNVAANTLDGGAGADTMAGGGGDDTYVVDNAGDLVLENADEGTDTVRSSLNLTLAANVENLVLTGSADLTGTGNTLDNQITGNAGNNTLDGGAGADTLAGAAGDDSYIVDNPGDLVVENVGEGNDTVLASASHVLEANIESLTLTGNANIDGTGNDLANTVTGNAANNVLDGGAGADVLAGGLGSDTYVVDNAGDSVVEAPGAGTDTVRASLSWTLGTDVENLVLTGSANFTGTGNDLDNQITGNTGDNTLDGGLGADTMAGGVGNDTYLVDNAGDIVNERASEGTDTVRASVSHALAGNVENLVLLGAAAIDGTGNLLDNALTGNDGANTLSGGGGNDTLDGGAGNDTLSGGTGDDTYLVNDAGDTVVENASEGTDTVLASVNHTLAAHVENLTLTGTAAIDGTGNALDNTLVGNGADNTLDGGAGVDTLAGGAGNDTYLVDDVNDAVAENAGAGTDTVRSTVTYTLAANVENLVLLGSLAISGTGNALDNVLTGNVAANVLAGGAGNDTYVVDNAADVVTEAANQGTDTVQASLNWTLAANVENLVLTGSAAINGTGNTLANALTGNSGDNVLDGGAGNDTLAGGAGNDTYVVDGSGDVIAENVGEGADTVQSSVSWTLGSNLENLVLTGSANINGTGNTLANSITGNAGINVIDGGAGADTMAGGANSDVYIVDDAGDAIVEAASAGWDTVRAAVTYTLPVNVETLVLTGTSAINGTGNSGDNVLIGNTAANTLTGLAGNDVLDGGSGADTMVGGTGNDTYAVDNAGDVVTENAAEGTDTVVSSLTYTISANVENLALSGSSAISGTGNTGDNLLVGNTAANTLTALGGNDTLNGMTGNDTMVGGTGNDTYWVDSAGDVVTENAAEGTDTAIGLANVTLAANVENGALRDGVKLDGQLQQYLTLPSVTVGGDMTMQAWVNLAGNQGNWSRLFDIAGQSNNNVLVAFNGTTVVVQDYVGTTFGGGLNATTSIGAGWHQISLTMDAQGSSALYVDGVVRSSGTLGVPLDVARQFFVGKSGWSADPYPTMVVNDVRIWDRALTQAEVLAGMTMHSLTGTESGLVVYQPLNGTLASGISGGGTATFSGMTYGSTLKYGSNFDLTGGYADHNLTGNGAANTLTGNGGNNALDGGAGADTMAGGAGDDSYVVDNTSDVVTEAANAGWDSVSASVTYTAPANVERLVLTGSSALNATGGTTAVRIEGNSGANTLNGASAGSWLFGGGGADALTGGAGNDVLVSQASPQLGLKGEYFNNTTTSGAPVLTRYEAVDFRTDGSAAPGVVNGDNYSVKWTGNLLAPAYGNYQFQFFVDDSSTLTINGATVLTQASYTGSNSAIANVTLQAGYNSIQMTLAEGGGTSGATLYWRTPNDVSMSIIPLNALSSGTAAADASADTLTGAAGNDLLMGGSGADTLAGGIGNDTYIVDNAGDTVTEASGEGTDTVQSAITWTLGANVENLVLSGAAAINGTGNTLVNSLIGNAAANVLDGGAGADTMTGGAGDDTYVVDNAGDVSVENASEGTDTVQASVTFTLTANVENLVLTGVAALDGTGNALDNTLTGNSAANTLTGGAGNDTLSGGAGADTMLGGTGNDGYAVDDAGDAVTENAGEGTDTVQASLSWTLGANVENLVLTGVSAINGTGNALANAVTGNAGANVLDGGAGADTLAGGLGNDTYVVDNPGDVVTENSGEGTDTVQASVGWTLGANVEHLVLTGAAAINGTGNALDNTITGNVGDNVLDGGAGADTMSGGDGNDSYVVDNAADSVVEAANGGTDGVQSSVSHTLSANVENLTLTGGGAINGSGNALDNLITGNGATNTLDGGDGNDTLMGGGGADALQGGNGDDTLIAASPADLASAHGGAGTDLLKFITVGASFDVASLVNVAQDIEVLDLRNGSAGGIDLSSLGLTSITDANHALTIKLDSGDVINVAADTQLQQLSTGTDVYGNALTDYAVMQQQGADWVQTATLHAVVGAGG</sequence>
<feature type="region of interest" description="Disordered" evidence="3">
    <location>
        <begin position="98"/>
        <end position="139"/>
    </location>
</feature>
<feature type="domain" description="PA14" evidence="4">
    <location>
        <begin position="3980"/>
        <end position="4116"/>
    </location>
</feature>
<feature type="compositionally biased region" description="Gly residues" evidence="3">
    <location>
        <begin position="2260"/>
        <end position="2273"/>
    </location>
</feature>
<dbReference type="InterPro" id="IPR011658">
    <property type="entry name" value="PA14_dom"/>
</dbReference>
<comment type="subcellular location">
    <subcellularLocation>
        <location evidence="1">Secreted</location>
    </subcellularLocation>
</comment>
<dbReference type="Pfam" id="PF00353">
    <property type="entry name" value="HemolysinCabind"/>
    <property type="match status" value="49"/>
</dbReference>
<dbReference type="RefSeq" id="WP_310345686.1">
    <property type="nucleotide sequence ID" value="NZ_JAVDXQ010000004.1"/>
</dbReference>
<evidence type="ECO:0000259" key="4">
    <source>
        <dbReference type="PROSITE" id="PS51820"/>
    </source>
</evidence>
<feature type="region of interest" description="Disordered" evidence="3">
    <location>
        <begin position="191"/>
        <end position="217"/>
    </location>
</feature>
<dbReference type="Gene3D" id="2.150.10.10">
    <property type="entry name" value="Serralysin-like metalloprotease, C-terminal"/>
    <property type="match status" value="29"/>
</dbReference>
<feature type="compositionally biased region" description="Acidic residues" evidence="3">
    <location>
        <begin position="642"/>
        <end position="651"/>
    </location>
</feature>
<dbReference type="SMART" id="SM00758">
    <property type="entry name" value="PA14"/>
    <property type="match status" value="1"/>
</dbReference>
<evidence type="ECO:0000256" key="3">
    <source>
        <dbReference type="SAM" id="MobiDB-lite"/>
    </source>
</evidence>
<dbReference type="InterPro" id="IPR001343">
    <property type="entry name" value="Hemolysn_Ca-bd"/>
</dbReference>
<organism evidence="5 6">
    <name type="scientific">Pelomonas aquatica</name>
    <dbReference type="NCBI Taxonomy" id="431058"/>
    <lineage>
        <taxon>Bacteria</taxon>
        <taxon>Pseudomonadati</taxon>
        <taxon>Pseudomonadota</taxon>
        <taxon>Betaproteobacteria</taxon>
        <taxon>Burkholderiales</taxon>
        <taxon>Sphaerotilaceae</taxon>
        <taxon>Roseateles</taxon>
    </lineage>
</organism>
<dbReference type="SUPFAM" id="SSF49899">
    <property type="entry name" value="Concanavalin A-like lectins/glucanases"/>
    <property type="match status" value="1"/>
</dbReference>
<dbReference type="InterPro" id="IPR037524">
    <property type="entry name" value="PA14/GLEYA"/>
</dbReference>
<feature type="compositionally biased region" description="Low complexity" evidence="3">
    <location>
        <begin position="191"/>
        <end position="209"/>
    </location>
</feature>
<dbReference type="InterPro" id="IPR011049">
    <property type="entry name" value="Serralysin-like_metalloprot_C"/>
</dbReference>
<dbReference type="EMBL" id="JAVDXQ010000004">
    <property type="protein sequence ID" value="MDR7297466.1"/>
    <property type="molecule type" value="Genomic_DNA"/>
</dbReference>
<dbReference type="PANTHER" id="PTHR38340:SF1">
    <property type="entry name" value="S-LAYER PROTEIN"/>
    <property type="match status" value="1"/>
</dbReference>
<feature type="region of interest" description="Disordered" evidence="3">
    <location>
        <begin position="154"/>
        <end position="173"/>
    </location>
</feature>
<dbReference type="Gene3D" id="3.90.182.10">
    <property type="entry name" value="Toxin - Anthrax Protective Antigen,domain 1"/>
    <property type="match status" value="1"/>
</dbReference>
<dbReference type="PANTHER" id="PTHR38340">
    <property type="entry name" value="S-LAYER PROTEIN"/>
    <property type="match status" value="1"/>
</dbReference>
<comment type="caution">
    <text evidence="5">The sequence shown here is derived from an EMBL/GenBank/DDBJ whole genome shotgun (WGS) entry which is preliminary data.</text>
</comment>
<reference evidence="5 6" key="1">
    <citation type="submission" date="2023-07" db="EMBL/GenBank/DDBJ databases">
        <title>Sorghum-associated microbial communities from plants grown in Nebraska, USA.</title>
        <authorList>
            <person name="Schachtman D."/>
        </authorList>
    </citation>
    <scope>NUCLEOTIDE SEQUENCE [LARGE SCALE GENOMIC DNA]</scope>
    <source>
        <strain evidence="5 6">BE310</strain>
    </source>
</reference>
<dbReference type="InterPro" id="IPR013320">
    <property type="entry name" value="ConA-like_dom_sf"/>
</dbReference>
<dbReference type="InterPro" id="IPR018511">
    <property type="entry name" value="Hemolysin-typ_Ca-bd_CS"/>
</dbReference>
<dbReference type="PROSITE" id="PS51820">
    <property type="entry name" value="PA14"/>
    <property type="match status" value="1"/>
</dbReference>
<dbReference type="PRINTS" id="PR00313">
    <property type="entry name" value="CABNDNGRPT"/>
</dbReference>
<evidence type="ECO:0000256" key="1">
    <source>
        <dbReference type="ARBA" id="ARBA00004613"/>
    </source>
</evidence>
<evidence type="ECO:0000256" key="2">
    <source>
        <dbReference type="ARBA" id="ARBA00022525"/>
    </source>
</evidence>
<accession>A0ABU1ZBQ1</accession>
<dbReference type="PROSITE" id="PS00330">
    <property type="entry name" value="HEMOLYSIN_CALCIUM"/>
    <property type="match status" value="18"/>
</dbReference>
<feature type="region of interest" description="Disordered" evidence="3">
    <location>
        <begin position="2242"/>
        <end position="2274"/>
    </location>
</feature>
<feature type="region of interest" description="Disordered" evidence="3">
    <location>
        <begin position="452"/>
        <end position="475"/>
    </location>
</feature>
<feature type="compositionally biased region" description="Polar residues" evidence="3">
    <location>
        <begin position="2242"/>
        <end position="2256"/>
    </location>
</feature>
<gene>
    <name evidence="5" type="ORF">J2X16_002815</name>
</gene>
<dbReference type="Proteomes" id="UP001180536">
    <property type="component" value="Unassembled WGS sequence"/>
</dbReference>
<keyword evidence="6" id="KW-1185">Reference proteome</keyword>
<protein>
    <submittedName>
        <fullName evidence="5">Ca2+-binding RTX toxin-like protein</fullName>
    </submittedName>
</protein>
<dbReference type="Pfam" id="PF07691">
    <property type="entry name" value="PA14"/>
    <property type="match status" value="1"/>
</dbReference>
<proteinExistence type="predicted"/>